<comment type="caution">
    <text evidence="3">The sequence shown here is derived from an EMBL/GenBank/DDBJ whole genome shotgun (WGS) entry which is preliminary data.</text>
</comment>
<gene>
    <name evidence="3" type="ORF">QWJ41_08625</name>
</gene>
<dbReference type="EMBL" id="JAULSC010000006">
    <property type="protein sequence ID" value="MDO3395777.1"/>
    <property type="molecule type" value="Genomic_DNA"/>
</dbReference>
<name>A0ABT8TTU5_9ACTN</name>
<proteinExistence type="predicted"/>
<dbReference type="InterPro" id="IPR050445">
    <property type="entry name" value="Bact_polysacc_biosynth/exp"/>
</dbReference>
<accession>A0ABT8TTU5</accession>
<keyword evidence="2" id="KW-1133">Transmembrane helix</keyword>
<evidence type="ECO:0000313" key="3">
    <source>
        <dbReference type="EMBL" id="MDO3395777.1"/>
    </source>
</evidence>
<reference evidence="3" key="1">
    <citation type="submission" date="2023-06" db="EMBL/GenBank/DDBJ databases">
        <title>Genome sequence of Nocardioides sp. SOB44.</title>
        <authorList>
            <person name="Zhang G."/>
        </authorList>
    </citation>
    <scope>NUCLEOTIDE SEQUENCE</scope>
    <source>
        <strain evidence="3">SOB44</strain>
    </source>
</reference>
<protein>
    <recommendedName>
        <fullName evidence="5">Polysaccharide chain length determinant N-terminal domain-containing protein</fullName>
    </recommendedName>
</protein>
<dbReference type="PANTHER" id="PTHR32309:SF31">
    <property type="entry name" value="CAPSULAR EXOPOLYSACCHARIDE FAMILY"/>
    <property type="match status" value="1"/>
</dbReference>
<dbReference type="RefSeq" id="WP_302707316.1">
    <property type="nucleotide sequence ID" value="NZ_JAULSC010000006.1"/>
</dbReference>
<dbReference type="PANTHER" id="PTHR32309">
    <property type="entry name" value="TYROSINE-PROTEIN KINASE"/>
    <property type="match status" value="1"/>
</dbReference>
<keyword evidence="2" id="KW-0472">Membrane</keyword>
<dbReference type="Proteomes" id="UP001168363">
    <property type="component" value="Unassembled WGS sequence"/>
</dbReference>
<evidence type="ECO:0000256" key="2">
    <source>
        <dbReference type="SAM" id="Phobius"/>
    </source>
</evidence>
<evidence type="ECO:0000313" key="4">
    <source>
        <dbReference type="Proteomes" id="UP001168363"/>
    </source>
</evidence>
<organism evidence="3 4">
    <name type="scientific">Nocardioides cremeus</name>
    <dbReference type="NCBI Taxonomy" id="3058044"/>
    <lineage>
        <taxon>Bacteria</taxon>
        <taxon>Bacillati</taxon>
        <taxon>Actinomycetota</taxon>
        <taxon>Actinomycetes</taxon>
        <taxon>Propionibacteriales</taxon>
        <taxon>Nocardioidaceae</taxon>
        <taxon>Nocardioides</taxon>
    </lineage>
</organism>
<feature type="transmembrane region" description="Helical" evidence="2">
    <location>
        <begin position="243"/>
        <end position="264"/>
    </location>
</feature>
<feature type="transmembrane region" description="Helical" evidence="2">
    <location>
        <begin position="20"/>
        <end position="39"/>
    </location>
</feature>
<keyword evidence="2" id="KW-0812">Transmembrane</keyword>
<sequence length="532" mass="56510">MSEQSLDLKAAWTVLRRHAFLLTVALLVGAVAGVALAVWRPPLWTSESTVLLPPASESGVGAAERDSGTQVRVASSDLVLGQAGRRVSPPLDLTAMKEAIEVTAATPDVLRFTARADDPERARELAAAVAAAELRYVSSAAARLRDAARSGRETRLETLRATLRTVRRDIQETTERRDEERFGSVAEKALTAALAQLSAQQASLVLQADQVAEAASADVGRDTASLIEDASPATRPGLLLGRILHGLAGAAALLLLVGLALLVSERRDRRLRYRDEIADALGSTVVASVSSRPARNVSAWRTLLGRYVPGPVDAWSLRQVLREVLPAGTLTRAHAGASEEPAVDVVVVTLSDDNAALAMGPQLATYAASVGLRTRLVPHHGHDSSAALWAACARLHPEHELRGHLWVNRPLHEGGEPDDLRVLMVVLDRTSPERPELPSGCVGVVAVSAGTATAADLARLAVSVDEAGVGVQGVVVLDPDRLDRTTGRRLQPERIREPQLPVRLTGTVPTDRRGRPRLGSVARTNGHEGGAQ</sequence>
<evidence type="ECO:0000256" key="1">
    <source>
        <dbReference type="SAM" id="MobiDB-lite"/>
    </source>
</evidence>
<feature type="region of interest" description="Disordered" evidence="1">
    <location>
        <begin position="505"/>
        <end position="532"/>
    </location>
</feature>
<evidence type="ECO:0008006" key="5">
    <source>
        <dbReference type="Google" id="ProtNLM"/>
    </source>
</evidence>
<keyword evidence="4" id="KW-1185">Reference proteome</keyword>